<proteinExistence type="predicted"/>
<dbReference type="PROSITE" id="PS50043">
    <property type="entry name" value="HTH_LUXR_2"/>
    <property type="match status" value="1"/>
</dbReference>
<evidence type="ECO:0000259" key="1">
    <source>
        <dbReference type="PROSITE" id="PS50043"/>
    </source>
</evidence>
<dbReference type="SUPFAM" id="SSF46894">
    <property type="entry name" value="C-terminal effector domain of the bipartite response regulators"/>
    <property type="match status" value="1"/>
</dbReference>
<keyword evidence="3" id="KW-1185">Reference proteome</keyword>
<name>A0ABN3JD92_9ACTN</name>
<dbReference type="InterPro" id="IPR051797">
    <property type="entry name" value="TrmB-like"/>
</dbReference>
<evidence type="ECO:0000313" key="2">
    <source>
        <dbReference type="EMBL" id="GAA2427384.1"/>
    </source>
</evidence>
<dbReference type="Gene3D" id="1.10.10.10">
    <property type="entry name" value="Winged helix-like DNA-binding domain superfamily/Winged helix DNA-binding domain"/>
    <property type="match status" value="1"/>
</dbReference>
<dbReference type="InterPro" id="IPR036388">
    <property type="entry name" value="WH-like_DNA-bd_sf"/>
</dbReference>
<dbReference type="PRINTS" id="PR00038">
    <property type="entry name" value="HTHLUXR"/>
</dbReference>
<dbReference type="PANTHER" id="PTHR34293">
    <property type="entry name" value="HTH-TYPE TRANSCRIPTIONAL REGULATOR TRMBL2"/>
    <property type="match status" value="1"/>
</dbReference>
<reference evidence="2 3" key="1">
    <citation type="journal article" date="2019" name="Int. J. Syst. Evol. Microbiol.">
        <title>The Global Catalogue of Microorganisms (GCM) 10K type strain sequencing project: providing services to taxonomists for standard genome sequencing and annotation.</title>
        <authorList>
            <consortium name="The Broad Institute Genomics Platform"/>
            <consortium name="The Broad Institute Genome Sequencing Center for Infectious Disease"/>
            <person name="Wu L."/>
            <person name="Ma J."/>
        </authorList>
    </citation>
    <scope>NUCLEOTIDE SEQUENCE [LARGE SCALE GENOMIC DNA]</scope>
    <source>
        <strain evidence="2 3">JCM 4358</strain>
    </source>
</reference>
<feature type="domain" description="HTH luxR-type" evidence="1">
    <location>
        <begin position="247"/>
        <end position="312"/>
    </location>
</feature>
<dbReference type="EMBL" id="BAAASE010000018">
    <property type="protein sequence ID" value="GAA2427384.1"/>
    <property type="molecule type" value="Genomic_DNA"/>
</dbReference>
<sequence length="315" mass="35126">MDLSDDERDRCRNELLGLGLVVPTGRLHDNRLELDAGKASEAESDSVTVIAPEIALIRLLERERTRLRNHLDQADRAHHTLQTLAGNFLRTETLAQAAGVEIEIISDYRRIQQVLEDITDTVQHRLASMHPIARGREIPERALDRDRRQIENGVQVRSIFNQRLTSVPEDADHLRMKAKLGVEVRLSPVVPMNMIIADEQFALLPADPEDGSAGAILARGPALVRSYLTLFEHCWHTATPYGEQVQPARGGDGLTEQQRAALRMLASGMKDEKVARSLGVSLRTVSRMISELMQELGASSRFEAGVRASRLGWLD</sequence>
<accession>A0ABN3JD92</accession>
<dbReference type="Pfam" id="PF00196">
    <property type="entry name" value="GerE"/>
    <property type="match status" value="1"/>
</dbReference>
<dbReference type="Proteomes" id="UP001499986">
    <property type="component" value="Unassembled WGS sequence"/>
</dbReference>
<dbReference type="CDD" id="cd06170">
    <property type="entry name" value="LuxR_C_like"/>
    <property type="match status" value="1"/>
</dbReference>
<organism evidence="2 3">
    <name type="scientific">Streptomyces coeruleofuscus</name>
    <dbReference type="NCBI Taxonomy" id="66879"/>
    <lineage>
        <taxon>Bacteria</taxon>
        <taxon>Bacillati</taxon>
        <taxon>Actinomycetota</taxon>
        <taxon>Actinomycetes</taxon>
        <taxon>Kitasatosporales</taxon>
        <taxon>Streptomycetaceae</taxon>
        <taxon>Streptomyces</taxon>
    </lineage>
</organism>
<dbReference type="RefSeq" id="WP_346139608.1">
    <property type="nucleotide sequence ID" value="NZ_BAAASE010000018.1"/>
</dbReference>
<evidence type="ECO:0000313" key="3">
    <source>
        <dbReference type="Proteomes" id="UP001499986"/>
    </source>
</evidence>
<comment type="caution">
    <text evidence="2">The sequence shown here is derived from an EMBL/GenBank/DDBJ whole genome shotgun (WGS) entry which is preliminary data.</text>
</comment>
<dbReference type="PANTHER" id="PTHR34293:SF1">
    <property type="entry name" value="HTH-TYPE TRANSCRIPTIONAL REGULATOR TRMBL2"/>
    <property type="match status" value="1"/>
</dbReference>
<dbReference type="InterPro" id="IPR000792">
    <property type="entry name" value="Tscrpt_reg_LuxR_C"/>
</dbReference>
<dbReference type="InterPro" id="IPR016032">
    <property type="entry name" value="Sig_transdc_resp-reg_C-effctor"/>
</dbReference>
<gene>
    <name evidence="2" type="ORF">GCM10010255_82410</name>
</gene>
<protein>
    <recommendedName>
        <fullName evidence="1">HTH luxR-type domain-containing protein</fullName>
    </recommendedName>
</protein>
<dbReference type="SMART" id="SM00421">
    <property type="entry name" value="HTH_LUXR"/>
    <property type="match status" value="1"/>
</dbReference>